<gene>
    <name evidence="2" type="ORF">HGA15_25095</name>
</gene>
<feature type="region of interest" description="Disordered" evidence="1">
    <location>
        <begin position="306"/>
        <end position="341"/>
    </location>
</feature>
<protein>
    <recommendedName>
        <fullName evidence="4">Nitroreductase family protein</fullName>
    </recommendedName>
</protein>
<dbReference type="RefSeq" id="WP_062978854.1">
    <property type="nucleotide sequence ID" value="NZ_JAAXOT010000015.1"/>
</dbReference>
<evidence type="ECO:0000313" key="3">
    <source>
        <dbReference type="Proteomes" id="UP000570678"/>
    </source>
</evidence>
<comment type="caution">
    <text evidence="2">The sequence shown here is derived from an EMBL/GenBank/DDBJ whole genome shotgun (WGS) entry which is preliminary data.</text>
</comment>
<dbReference type="NCBIfam" id="NF047509">
    <property type="entry name" value="Rv3131_FMN_oxido"/>
    <property type="match status" value="1"/>
</dbReference>
<accession>A0A846YPP8</accession>
<dbReference type="PANTHER" id="PTHR23026:SF123">
    <property type="entry name" value="NAD(P)H NITROREDUCTASE RV3131-RELATED"/>
    <property type="match status" value="1"/>
</dbReference>
<dbReference type="InterPro" id="IPR000415">
    <property type="entry name" value="Nitroreductase-like"/>
</dbReference>
<dbReference type="Gene3D" id="3.40.109.10">
    <property type="entry name" value="NADH Oxidase"/>
    <property type="match status" value="1"/>
</dbReference>
<dbReference type="SUPFAM" id="SSF55469">
    <property type="entry name" value="FMN-dependent nitroreductase-like"/>
    <property type="match status" value="1"/>
</dbReference>
<dbReference type="PANTHER" id="PTHR23026">
    <property type="entry name" value="NADPH NITROREDUCTASE"/>
    <property type="match status" value="1"/>
</dbReference>
<sequence length="341" mass="37181">MVATTRPDVQTVREIVARACRAPSLHNSQPWRWTWNGEFLRLYVDDRRLLPYTDAFHRQGIIACGAALDHAQVAGAASGWEMQASVFPDPLDRAHLASLSFRGRHAPLEADELLGAAIETRYTDRLPFTAPFQWIGLEVVLRTLCRNFGTHLQVLDRSQHRDLDRISDTAAALRRADPRYQDELHGWAGDTWRPYAGIPVSARATAQAAEKVVAGRMFPVGAAGAHLQPSTEDRAAIVVLSSDNDTVESVLECGRALSQLLLECTVEAMATCTLTHVTETPSVRAMVSDLLGLDYPQVLVRIGQATAAPPPRTPRLPLESVFDLGHDSPGPGDGRSSAAAT</sequence>
<reference evidence="2 3" key="1">
    <citation type="submission" date="2020-04" db="EMBL/GenBank/DDBJ databases">
        <title>MicrobeNet Type strains.</title>
        <authorList>
            <person name="Nicholson A.C."/>
        </authorList>
    </citation>
    <scope>NUCLEOTIDE SEQUENCE [LARGE SCALE GENOMIC DNA]</scope>
    <source>
        <strain evidence="2 3">JCM 3332</strain>
    </source>
</reference>
<evidence type="ECO:0000313" key="2">
    <source>
        <dbReference type="EMBL" id="NKY59372.1"/>
    </source>
</evidence>
<proteinExistence type="predicted"/>
<dbReference type="EMBL" id="JAAXOT010000015">
    <property type="protein sequence ID" value="NKY59372.1"/>
    <property type="molecule type" value="Genomic_DNA"/>
</dbReference>
<dbReference type="AlphaFoldDB" id="A0A846YPP8"/>
<keyword evidence="3" id="KW-1185">Reference proteome</keyword>
<dbReference type="Proteomes" id="UP000570678">
    <property type="component" value="Unassembled WGS sequence"/>
</dbReference>
<evidence type="ECO:0000256" key="1">
    <source>
        <dbReference type="SAM" id="MobiDB-lite"/>
    </source>
</evidence>
<dbReference type="InterPro" id="IPR050627">
    <property type="entry name" value="Nitroreductase/BluB"/>
</dbReference>
<evidence type="ECO:0008006" key="4">
    <source>
        <dbReference type="Google" id="ProtNLM"/>
    </source>
</evidence>
<name>A0A846YPP8_9NOCA</name>
<organism evidence="2 3">
    <name type="scientific">Nocardia flavorosea</name>
    <dbReference type="NCBI Taxonomy" id="53429"/>
    <lineage>
        <taxon>Bacteria</taxon>
        <taxon>Bacillati</taxon>
        <taxon>Actinomycetota</taxon>
        <taxon>Actinomycetes</taxon>
        <taxon>Mycobacteriales</taxon>
        <taxon>Nocardiaceae</taxon>
        <taxon>Nocardia</taxon>
    </lineage>
</organism>
<dbReference type="GO" id="GO:0016491">
    <property type="term" value="F:oxidoreductase activity"/>
    <property type="evidence" value="ECO:0007669"/>
    <property type="project" value="InterPro"/>
</dbReference>